<protein>
    <submittedName>
        <fullName evidence="2">DUF4345 domain-containing protein</fullName>
    </submittedName>
</protein>
<feature type="transmembrane region" description="Helical" evidence="1">
    <location>
        <begin position="44"/>
        <end position="67"/>
    </location>
</feature>
<feature type="transmembrane region" description="Helical" evidence="1">
    <location>
        <begin position="102"/>
        <end position="122"/>
    </location>
</feature>
<dbReference type="Pfam" id="PF14248">
    <property type="entry name" value="DUF4345"/>
    <property type="match status" value="1"/>
</dbReference>
<keyword evidence="1" id="KW-0812">Transmembrane</keyword>
<gene>
    <name evidence="2" type="ORF">KM029_00195</name>
</gene>
<sequence length="137" mass="15081">MNLKKIYLSIFAITLSVIALLYGINPQWFTDTFLDTSMIIHTDAAHILRAVSGLYLALIGFFIYGIFDEKYTDAAIVITAVFCFGLASGRSVSILFDGLPSPILLLYVFMEYSIVPIAYLLLKKTAATSSSHQVSLA</sequence>
<evidence type="ECO:0000256" key="1">
    <source>
        <dbReference type="SAM" id="Phobius"/>
    </source>
</evidence>
<dbReference type="RefSeq" id="WP_144074789.1">
    <property type="nucleotide sequence ID" value="NZ_CP076128.1"/>
</dbReference>
<dbReference type="InterPro" id="IPR025597">
    <property type="entry name" value="DUF4345"/>
</dbReference>
<keyword evidence="1" id="KW-1133">Transmembrane helix</keyword>
<evidence type="ECO:0000313" key="2">
    <source>
        <dbReference type="EMBL" id="QWG07398.1"/>
    </source>
</evidence>
<name>A0ABX8GVG0_9BACT</name>
<keyword evidence="3" id="KW-1185">Reference proteome</keyword>
<dbReference type="Proteomes" id="UP000682802">
    <property type="component" value="Chromosome 1"/>
</dbReference>
<organism evidence="2 3">
    <name type="scientific">Flammeovirga kamogawensis</name>
    <dbReference type="NCBI Taxonomy" id="373891"/>
    <lineage>
        <taxon>Bacteria</taxon>
        <taxon>Pseudomonadati</taxon>
        <taxon>Bacteroidota</taxon>
        <taxon>Cytophagia</taxon>
        <taxon>Cytophagales</taxon>
        <taxon>Flammeovirgaceae</taxon>
        <taxon>Flammeovirga</taxon>
    </lineage>
</organism>
<feature type="transmembrane region" description="Helical" evidence="1">
    <location>
        <begin position="7"/>
        <end position="24"/>
    </location>
</feature>
<evidence type="ECO:0000313" key="3">
    <source>
        <dbReference type="Proteomes" id="UP000682802"/>
    </source>
</evidence>
<accession>A0ABX8GVG0</accession>
<keyword evidence="1" id="KW-0472">Membrane</keyword>
<dbReference type="EMBL" id="CP076128">
    <property type="protein sequence ID" value="QWG07398.1"/>
    <property type="molecule type" value="Genomic_DNA"/>
</dbReference>
<feature type="transmembrane region" description="Helical" evidence="1">
    <location>
        <begin position="74"/>
        <end position="96"/>
    </location>
</feature>
<proteinExistence type="predicted"/>
<reference evidence="2 3" key="1">
    <citation type="submission" date="2021-05" db="EMBL/GenBank/DDBJ databases">
        <title>Comparative genomic studies on the polysaccharide-degrading batcterial strains of the Flammeovirga genus.</title>
        <authorList>
            <person name="Zewei F."/>
            <person name="Zheng Z."/>
            <person name="Yu L."/>
            <person name="Ruyue G."/>
            <person name="Yanhong M."/>
            <person name="Yuanyuan C."/>
            <person name="Jingyan G."/>
            <person name="Wenjun H."/>
        </authorList>
    </citation>
    <scope>NUCLEOTIDE SEQUENCE [LARGE SCALE GENOMIC DNA]</scope>
    <source>
        <strain evidence="2 3">YS10</strain>
    </source>
</reference>